<evidence type="ECO:0000259" key="6">
    <source>
        <dbReference type="PROSITE" id="PS50262"/>
    </source>
</evidence>
<feature type="transmembrane region" description="Helical" evidence="5">
    <location>
        <begin position="22"/>
        <end position="42"/>
    </location>
</feature>
<dbReference type="SUPFAM" id="SSF81321">
    <property type="entry name" value="Family A G protein-coupled receptor-like"/>
    <property type="match status" value="1"/>
</dbReference>
<feature type="domain" description="G-protein coupled receptors family 1 profile" evidence="6">
    <location>
        <begin position="43"/>
        <end position="238"/>
    </location>
</feature>
<dbReference type="EMBL" id="JAKKPZ010000011">
    <property type="protein sequence ID" value="KAI1715748.1"/>
    <property type="molecule type" value="Genomic_DNA"/>
</dbReference>
<accession>A0AAD4R7U8</accession>
<dbReference type="Gene3D" id="1.20.1070.10">
    <property type="entry name" value="Rhodopsin 7-helix transmembrane proteins"/>
    <property type="match status" value="1"/>
</dbReference>
<evidence type="ECO:0000256" key="3">
    <source>
        <dbReference type="ARBA" id="ARBA00022989"/>
    </source>
</evidence>
<keyword evidence="4 5" id="KW-0472">Membrane</keyword>
<dbReference type="Pfam" id="PF10320">
    <property type="entry name" value="7TM_GPCR_Srsx"/>
    <property type="match status" value="1"/>
</dbReference>
<dbReference type="Proteomes" id="UP001201812">
    <property type="component" value="Unassembled WGS sequence"/>
</dbReference>
<feature type="transmembrane region" description="Helical" evidence="5">
    <location>
        <begin position="139"/>
        <end position="161"/>
    </location>
</feature>
<dbReference type="CDD" id="cd00637">
    <property type="entry name" value="7tm_classA_rhodopsin-like"/>
    <property type="match status" value="1"/>
</dbReference>
<feature type="transmembrane region" description="Helical" evidence="5">
    <location>
        <begin position="63"/>
        <end position="87"/>
    </location>
</feature>
<keyword evidence="8" id="KW-1185">Reference proteome</keyword>
<dbReference type="SMART" id="SM01381">
    <property type="entry name" value="7TM_GPCR_Srsx"/>
    <property type="match status" value="1"/>
</dbReference>
<dbReference type="GO" id="GO:0016020">
    <property type="term" value="C:membrane"/>
    <property type="evidence" value="ECO:0007669"/>
    <property type="project" value="UniProtKB-SubCell"/>
</dbReference>
<gene>
    <name evidence="7" type="ORF">DdX_08078</name>
</gene>
<name>A0AAD4R7U8_9BILA</name>
<feature type="transmembrane region" description="Helical" evidence="5">
    <location>
        <begin position="226"/>
        <end position="251"/>
    </location>
</feature>
<feature type="transmembrane region" description="Helical" evidence="5">
    <location>
        <begin position="183"/>
        <end position="205"/>
    </location>
</feature>
<keyword evidence="3 5" id="KW-1133">Transmembrane helix</keyword>
<reference evidence="7" key="1">
    <citation type="submission" date="2022-01" db="EMBL/GenBank/DDBJ databases">
        <title>Genome Sequence Resource for Two Populations of Ditylenchus destructor, the Migratory Endoparasitic Phytonematode.</title>
        <authorList>
            <person name="Zhang H."/>
            <person name="Lin R."/>
            <person name="Xie B."/>
        </authorList>
    </citation>
    <scope>NUCLEOTIDE SEQUENCE</scope>
    <source>
        <strain evidence="7">BazhouSP</strain>
    </source>
</reference>
<comment type="subcellular location">
    <subcellularLocation>
        <location evidence="1">Membrane</location>
    </subcellularLocation>
</comment>
<feature type="transmembrane region" description="Helical" evidence="5">
    <location>
        <begin position="99"/>
        <end position="119"/>
    </location>
</feature>
<dbReference type="InterPro" id="IPR047130">
    <property type="entry name" value="7TM_GPCR_Srsx_nematod"/>
</dbReference>
<comment type="caution">
    <text evidence="7">The sequence shown here is derived from an EMBL/GenBank/DDBJ whole genome shotgun (WGS) entry which is preliminary data.</text>
</comment>
<dbReference type="InterPro" id="IPR019424">
    <property type="entry name" value="7TM_GPCR_Srsx"/>
</dbReference>
<dbReference type="PANTHER" id="PTHR23360">
    <property type="entry name" value="G-PROTEIN COUPLED RECEPTORS FAMILY 1 PROFILE DOMAIN-CONTAINING PROTEIN-RELATED"/>
    <property type="match status" value="1"/>
</dbReference>
<proteinExistence type="predicted"/>
<sequence>MDQQNINEIQSQIYNTYKDQTIIIPFVPAAIVFLIEGTLGIIGNLNIVYATIVNRSLHGSCNILLAIASIADSLNLLSTFIFAGFVFSGRNFVPLPTCFYFYAVPIFGTMVGVETVFIIGLDRLFSVLLPTVYRHINKWVYIGTTMSAAILYAGLGLYEIYKVAEPHPYRMVVPFIAEAEHDFLMTFFVNIVIFNVATISFYVTIWLVLKVRNNLRDNSRRIIKSLVIISMVIFFGWTVCSCVQILINMIFGIPEIASFFVELYFGVTVHGSLSINFLILYKFSGEYRRVFQIQLNKLSRRMVQRTFLGETSVSAARITVSVPAKQVTSHNTATMSSSRSSRWKTSVEVPIYFISRIK</sequence>
<evidence type="ECO:0000313" key="8">
    <source>
        <dbReference type="Proteomes" id="UP001201812"/>
    </source>
</evidence>
<keyword evidence="2 5" id="KW-0812">Transmembrane</keyword>
<evidence type="ECO:0000256" key="4">
    <source>
        <dbReference type="ARBA" id="ARBA00023136"/>
    </source>
</evidence>
<dbReference type="InterPro" id="IPR000276">
    <property type="entry name" value="GPCR_Rhodpsn"/>
</dbReference>
<protein>
    <submittedName>
        <fullName evidence="7">Serpentine type 7TM GPCR chemoreceptor srsx domain-containing protein</fullName>
    </submittedName>
</protein>
<organism evidence="7 8">
    <name type="scientific">Ditylenchus destructor</name>
    <dbReference type="NCBI Taxonomy" id="166010"/>
    <lineage>
        <taxon>Eukaryota</taxon>
        <taxon>Metazoa</taxon>
        <taxon>Ecdysozoa</taxon>
        <taxon>Nematoda</taxon>
        <taxon>Chromadorea</taxon>
        <taxon>Rhabditida</taxon>
        <taxon>Tylenchina</taxon>
        <taxon>Tylenchomorpha</taxon>
        <taxon>Sphaerularioidea</taxon>
        <taxon>Anguinidae</taxon>
        <taxon>Anguininae</taxon>
        <taxon>Ditylenchus</taxon>
    </lineage>
</organism>
<evidence type="ECO:0000313" key="7">
    <source>
        <dbReference type="EMBL" id="KAI1715748.1"/>
    </source>
</evidence>
<dbReference type="PANTHER" id="PTHR23360:SF5">
    <property type="entry name" value="G-PROTEIN COUPLED RECEPTORS FAMILY 1 PROFILE DOMAIN-CONTAINING PROTEIN"/>
    <property type="match status" value="1"/>
</dbReference>
<feature type="transmembrane region" description="Helical" evidence="5">
    <location>
        <begin position="263"/>
        <end position="281"/>
    </location>
</feature>
<dbReference type="AlphaFoldDB" id="A0AAD4R7U8"/>
<evidence type="ECO:0000256" key="1">
    <source>
        <dbReference type="ARBA" id="ARBA00004370"/>
    </source>
</evidence>
<dbReference type="PROSITE" id="PS50262">
    <property type="entry name" value="G_PROTEIN_RECEP_F1_2"/>
    <property type="match status" value="1"/>
</dbReference>
<evidence type="ECO:0000256" key="5">
    <source>
        <dbReference type="SAM" id="Phobius"/>
    </source>
</evidence>
<evidence type="ECO:0000256" key="2">
    <source>
        <dbReference type="ARBA" id="ARBA00022692"/>
    </source>
</evidence>
<dbReference type="InterPro" id="IPR017452">
    <property type="entry name" value="GPCR_Rhodpsn_7TM"/>
</dbReference>
<dbReference type="GO" id="GO:0004930">
    <property type="term" value="F:G protein-coupled receptor activity"/>
    <property type="evidence" value="ECO:0007669"/>
    <property type="project" value="InterPro"/>
</dbReference>